<keyword evidence="3" id="KW-0004">4Fe-4S</keyword>
<evidence type="ECO:0000256" key="6">
    <source>
        <dbReference type="ARBA" id="ARBA00023004"/>
    </source>
</evidence>
<dbReference type="GO" id="GO:0046872">
    <property type="term" value="F:metal ion binding"/>
    <property type="evidence" value="ECO:0007669"/>
    <property type="project" value="UniProtKB-KW"/>
</dbReference>
<dbReference type="PANTHER" id="PTHR30038:SF8">
    <property type="entry name" value="ALDEHYDE FERREDOXIN OXIDOREDUCTASE"/>
    <property type="match status" value="1"/>
</dbReference>
<dbReference type="InterPro" id="IPR013983">
    <property type="entry name" value="Ald_Fedxn_OxRdtase_N"/>
</dbReference>
<dbReference type="Gene3D" id="3.60.9.10">
    <property type="entry name" value="Aldehyde ferredoxin oxidoreductase, N-terminal domain"/>
    <property type="match status" value="1"/>
</dbReference>
<reference evidence="10 11" key="2">
    <citation type="journal article" date="2010" name="Stand. Genomic Sci.">
        <title>Complete genome sequence of Sebaldella termitidis type strain (NCTC 11300).</title>
        <authorList>
            <person name="Harmon-Smith M."/>
            <person name="Celia L."/>
            <person name="Chertkov O."/>
            <person name="Lapidus A."/>
            <person name="Copeland A."/>
            <person name="Glavina Del Rio T."/>
            <person name="Nolan M."/>
            <person name="Lucas S."/>
            <person name="Tice H."/>
            <person name="Cheng J.F."/>
            <person name="Han C."/>
            <person name="Detter J.C."/>
            <person name="Bruce D."/>
            <person name="Goodwin L."/>
            <person name="Pitluck S."/>
            <person name="Pati A."/>
            <person name="Liolios K."/>
            <person name="Ivanova N."/>
            <person name="Mavromatis K."/>
            <person name="Mikhailova N."/>
            <person name="Chen A."/>
            <person name="Palaniappan K."/>
            <person name="Land M."/>
            <person name="Hauser L."/>
            <person name="Chang Y.J."/>
            <person name="Jeffries C.D."/>
            <person name="Brettin T."/>
            <person name="Goker M."/>
            <person name="Beck B."/>
            <person name="Bristow J."/>
            <person name="Eisen J.A."/>
            <person name="Markowitz V."/>
            <person name="Hugenholtz P."/>
            <person name="Kyrpides N.C."/>
            <person name="Klenk H.P."/>
            <person name="Chen F."/>
        </authorList>
    </citation>
    <scope>NUCLEOTIDE SEQUENCE [LARGE SCALE GENOMIC DNA]</scope>
    <source>
        <strain evidence="11">ATCC 33386 / NCTC 11300</strain>
    </source>
</reference>
<dbReference type="KEGG" id="str:Sterm_1112"/>
<dbReference type="InterPro" id="IPR013985">
    <property type="entry name" value="Ald_Fedxn_OxRdtase_dom3"/>
</dbReference>
<name>D1AFU5_SEBTE</name>
<dbReference type="STRING" id="526218.Sterm_1112"/>
<proteinExistence type="inferred from homology"/>
<evidence type="ECO:0000259" key="9">
    <source>
        <dbReference type="SMART" id="SM00790"/>
    </source>
</evidence>
<dbReference type="PANTHER" id="PTHR30038">
    <property type="entry name" value="ALDEHYDE FERREDOXIN OXIDOREDUCTASE"/>
    <property type="match status" value="1"/>
</dbReference>
<dbReference type="InterPro" id="IPR036021">
    <property type="entry name" value="Tungsten_al_ferr_oxy-like_C"/>
</dbReference>
<evidence type="ECO:0000256" key="2">
    <source>
        <dbReference type="ARBA" id="ARBA00011032"/>
    </source>
</evidence>
<dbReference type="EC" id="1.2.7.5" evidence="10"/>
<dbReference type="EMBL" id="CP001739">
    <property type="protein sequence ID" value="ACZ07980.1"/>
    <property type="molecule type" value="Genomic_DNA"/>
</dbReference>
<dbReference type="GO" id="GO:0051539">
    <property type="term" value="F:4 iron, 4 sulfur cluster binding"/>
    <property type="evidence" value="ECO:0007669"/>
    <property type="project" value="UniProtKB-KW"/>
</dbReference>
<gene>
    <name evidence="10" type="ordered locus">Sterm_1112</name>
</gene>
<dbReference type="GO" id="GO:0009055">
    <property type="term" value="F:electron transfer activity"/>
    <property type="evidence" value="ECO:0007669"/>
    <property type="project" value="InterPro"/>
</dbReference>
<dbReference type="RefSeq" id="WP_012860576.1">
    <property type="nucleotide sequence ID" value="NC_013517.1"/>
</dbReference>
<sequence>MIYEKYIRVLHIDLTAKKVRIEHREDLYGYLGGVGVASKLLEENMHPELDPLDEKQPVIFAIGAASTIFPVITKTVATFISPLTGEYGESYAGGRMAMSLFYAGYDAVVITGKSDKPVYISIKKNNVEFKDARAMWGLDPNEVERILREREKGHGKRSIVSIGPAGENLSSFACVCVDIFRHFGRLGLGACFGSKNLKAVLTIGDKDIPIKDFKNYFSVYQEIYKECSETTAMTKYHDLGTPVNIEPLNAAGALPTRNLQQTSFENSEDISGETFADKNLVRKMSCTGCPVGCIHIGQLRRQFDKGHEYESLTVAYDYELIFSLGTFLGVKTSEEVLNLIDHVEKTGFDAMSMGVVLGWATEALTKGIITEEQTMLPLAFGDSENYAKAIEYTAKGANEFYRDLGKGSAYVSAKYGGSDFALEISKNEMAGYHTGYGALVGAAVGTRHSHLCNGGYSIDQSGDSEFDGDKLVDKLYKEEVERCMLNSLIICLFARKVYNREKVLKVLNSIGRETTDDELTAIAERIYRTKLRIKKALGYNQKDIKFPKRFFETVSMNGELKPEIAQELINKFISKNEELMNREV</sequence>
<dbReference type="SUPFAM" id="SSF48310">
    <property type="entry name" value="Aldehyde ferredoxin oxidoreductase, C-terminal domains"/>
    <property type="match status" value="1"/>
</dbReference>
<evidence type="ECO:0000256" key="1">
    <source>
        <dbReference type="ARBA" id="ARBA00001966"/>
    </source>
</evidence>
<comment type="cofactor">
    <cofactor evidence="8">
        <name>tungstopterin</name>
        <dbReference type="ChEBI" id="CHEBI:30402"/>
    </cofactor>
</comment>
<dbReference type="AlphaFoldDB" id="D1AFU5"/>
<reference evidence="11" key="1">
    <citation type="submission" date="2009-09" db="EMBL/GenBank/DDBJ databases">
        <title>The complete chromosome of Sebaldella termitidis ATCC 33386.</title>
        <authorList>
            <consortium name="US DOE Joint Genome Institute (JGI-PGF)"/>
            <person name="Lucas S."/>
            <person name="Copeland A."/>
            <person name="Lapidus A."/>
            <person name="Glavina del Rio T."/>
            <person name="Dalin E."/>
            <person name="Tice H."/>
            <person name="Bruce D."/>
            <person name="Goodwin L."/>
            <person name="Pitluck S."/>
            <person name="Kyrpides N."/>
            <person name="Mavromatis K."/>
            <person name="Ivanova N."/>
            <person name="Mikhailova N."/>
            <person name="Sims D."/>
            <person name="Meincke L."/>
            <person name="Brettin T."/>
            <person name="Detter J.C."/>
            <person name="Han C."/>
            <person name="Larimer F."/>
            <person name="Land M."/>
            <person name="Hauser L."/>
            <person name="Markowitz V."/>
            <person name="Cheng J.F."/>
            <person name="Hugenholtz P."/>
            <person name="Woyke T."/>
            <person name="Wu D."/>
            <person name="Eisen J.A."/>
        </authorList>
    </citation>
    <scope>NUCLEOTIDE SEQUENCE [LARGE SCALE GENOMIC DNA]</scope>
    <source>
        <strain evidence="11">ATCC 33386 / NCTC 11300</strain>
    </source>
</reference>
<evidence type="ECO:0000256" key="4">
    <source>
        <dbReference type="ARBA" id="ARBA00022723"/>
    </source>
</evidence>
<dbReference type="Pfam" id="PF02730">
    <property type="entry name" value="AFOR_N"/>
    <property type="match status" value="1"/>
</dbReference>
<dbReference type="InterPro" id="IPR013984">
    <property type="entry name" value="Ald_Fedxn_OxRdtase_dom2"/>
</dbReference>
<feature type="domain" description="Aldehyde ferredoxin oxidoreductase N-terminal" evidence="9">
    <location>
        <begin position="6"/>
        <end position="206"/>
    </location>
</feature>
<dbReference type="InterPro" id="IPR001203">
    <property type="entry name" value="OxRdtase_Ald_Fedxn_C"/>
</dbReference>
<dbReference type="GO" id="GO:0033726">
    <property type="term" value="F:aldehyde ferredoxin oxidoreductase activity"/>
    <property type="evidence" value="ECO:0007669"/>
    <property type="project" value="UniProtKB-EC"/>
</dbReference>
<evidence type="ECO:0000256" key="5">
    <source>
        <dbReference type="ARBA" id="ARBA00023002"/>
    </source>
</evidence>
<organism evidence="10 11">
    <name type="scientific">Sebaldella termitidis (strain ATCC 33386 / NCTC 11300)</name>
    <dbReference type="NCBI Taxonomy" id="526218"/>
    <lineage>
        <taxon>Bacteria</taxon>
        <taxon>Fusobacteriati</taxon>
        <taxon>Fusobacteriota</taxon>
        <taxon>Fusobacteriia</taxon>
        <taxon>Fusobacteriales</taxon>
        <taxon>Leptotrichiaceae</taxon>
        <taxon>Sebaldella</taxon>
    </lineage>
</organism>
<dbReference type="HOGENOM" id="CLU_020364_1_0_0"/>
<keyword evidence="5 10" id="KW-0560">Oxidoreductase</keyword>
<dbReference type="InterPro" id="IPR036503">
    <property type="entry name" value="Ald_Fedxn_OxRdtase_N_sf"/>
</dbReference>
<dbReference type="Gene3D" id="1.10.569.10">
    <property type="entry name" value="Aldehyde Ferredoxin Oxidoreductase Protein, subunit A, domain 2"/>
    <property type="match status" value="1"/>
</dbReference>
<dbReference type="SUPFAM" id="SSF56228">
    <property type="entry name" value="Aldehyde ferredoxin oxidoreductase, N-terminal domain"/>
    <property type="match status" value="1"/>
</dbReference>
<dbReference type="SMART" id="SM00790">
    <property type="entry name" value="AFOR_N"/>
    <property type="match status" value="1"/>
</dbReference>
<evidence type="ECO:0000313" key="10">
    <source>
        <dbReference type="EMBL" id="ACZ07980.1"/>
    </source>
</evidence>
<comment type="cofactor">
    <cofactor evidence="1">
        <name>[4Fe-4S] cluster</name>
        <dbReference type="ChEBI" id="CHEBI:49883"/>
    </cofactor>
</comment>
<protein>
    <submittedName>
        <fullName evidence="10">Aldehyde ferredoxin oxidoreductase</fullName>
        <ecNumber evidence="10">1.2.7.5</ecNumber>
    </submittedName>
</protein>
<accession>D1AFU5</accession>
<dbReference type="Pfam" id="PF01314">
    <property type="entry name" value="AFOR_C"/>
    <property type="match status" value="1"/>
</dbReference>
<evidence type="ECO:0000256" key="7">
    <source>
        <dbReference type="ARBA" id="ARBA00023014"/>
    </source>
</evidence>
<dbReference type="Gene3D" id="1.10.599.10">
    <property type="entry name" value="Aldehyde Ferredoxin Oxidoreductase Protein, subunit A, domain 3"/>
    <property type="match status" value="1"/>
</dbReference>
<keyword evidence="7" id="KW-0411">Iron-sulfur</keyword>
<comment type="similarity">
    <text evidence="2">Belongs to the AOR/FOR family.</text>
</comment>
<dbReference type="eggNOG" id="COG2414">
    <property type="taxonomic scope" value="Bacteria"/>
</dbReference>
<evidence type="ECO:0000313" key="11">
    <source>
        <dbReference type="Proteomes" id="UP000000845"/>
    </source>
</evidence>
<keyword evidence="4" id="KW-0479">Metal-binding</keyword>
<evidence type="ECO:0000256" key="3">
    <source>
        <dbReference type="ARBA" id="ARBA00022485"/>
    </source>
</evidence>
<dbReference type="InterPro" id="IPR051919">
    <property type="entry name" value="W-dependent_AOR"/>
</dbReference>
<keyword evidence="11" id="KW-1185">Reference proteome</keyword>
<dbReference type="Proteomes" id="UP000000845">
    <property type="component" value="Chromosome"/>
</dbReference>
<evidence type="ECO:0000256" key="8">
    <source>
        <dbReference type="ARBA" id="ARBA00049934"/>
    </source>
</evidence>
<keyword evidence="6" id="KW-0408">Iron</keyword>